<keyword evidence="5 9" id="KW-0808">Transferase</keyword>
<evidence type="ECO:0000256" key="5">
    <source>
        <dbReference type="ARBA" id="ARBA00022679"/>
    </source>
</evidence>
<dbReference type="InterPro" id="IPR000239">
    <property type="entry name" value="GPCR_kinase"/>
</dbReference>
<dbReference type="InterPro" id="IPR044926">
    <property type="entry name" value="RGS_subdomain_2"/>
</dbReference>
<dbReference type="Pfam" id="PF00069">
    <property type="entry name" value="Pkinase"/>
    <property type="match status" value="1"/>
</dbReference>
<dbReference type="Gene3D" id="1.10.510.10">
    <property type="entry name" value="Transferase(Phosphotransferase) domain 1"/>
    <property type="match status" value="1"/>
</dbReference>
<evidence type="ECO:0000256" key="9">
    <source>
        <dbReference type="RuleBase" id="RU000308"/>
    </source>
</evidence>
<feature type="compositionally biased region" description="Low complexity" evidence="10">
    <location>
        <begin position="337"/>
        <end position="346"/>
    </location>
</feature>
<feature type="compositionally biased region" description="Polar residues" evidence="10">
    <location>
        <begin position="279"/>
        <end position="289"/>
    </location>
</feature>
<feature type="compositionally biased region" description="Basic and acidic residues" evidence="10">
    <location>
        <begin position="347"/>
        <end position="363"/>
    </location>
</feature>
<dbReference type="Proteomes" id="UP000095281">
    <property type="component" value="Unplaced"/>
</dbReference>
<evidence type="ECO:0000256" key="3">
    <source>
        <dbReference type="ARBA" id="ARBA00022527"/>
    </source>
</evidence>
<evidence type="ECO:0000259" key="11">
    <source>
        <dbReference type="PROSITE" id="PS50011"/>
    </source>
</evidence>
<dbReference type="GO" id="GO:0004703">
    <property type="term" value="F:G protein-coupled receptor kinase activity"/>
    <property type="evidence" value="ECO:0007669"/>
    <property type="project" value="UniProtKB-EC"/>
</dbReference>
<dbReference type="WBParaSite" id="MhA1_Contig145.frz3.gene4">
    <property type="protein sequence ID" value="MhA1_Contig145.frz3.gene4"/>
    <property type="gene ID" value="MhA1_Contig145.frz3.gene4"/>
</dbReference>
<evidence type="ECO:0000256" key="6">
    <source>
        <dbReference type="ARBA" id="ARBA00022741"/>
    </source>
</evidence>
<feature type="region of interest" description="Disordered" evidence="10">
    <location>
        <begin position="317"/>
        <end position="363"/>
    </location>
</feature>
<dbReference type="PRINTS" id="PR00717">
    <property type="entry name" value="GPCRKINASE"/>
</dbReference>
<proteinExistence type="inferred from homology"/>
<dbReference type="InterPro" id="IPR000719">
    <property type="entry name" value="Prot_kinase_dom"/>
</dbReference>
<sequence length="363" mass="40600">MPKTISKNQSDSNSHVRISDLGLAVELKDNEPIKGRVGTVGYMAPEIVKNDRYSYGVDWWGLGCLIYEMIEGKAPFRQRKEKVKREEVERRVREDTEKYGEKFTDAARTLCRGLLHKEPTLRLGCRRVGRPEDGAEELKAHPFFTQAETRTGREPVPWKKMEAGKLAPPFCPDPHSVYAKDVLDIEQFSTVKGVRLDDSDNSFYEKFNTGSVSIPWQNENIENRSNTEIGLNGTDKNTSESSDCQQCKAKHGKCKCDLSGQEIIEGANHNDDPHRKKSGTTSSDENTSALKAEDKGRNGPRASMAAAACIDGSAATELSAEDAPLHRRQTAKAESAIQQHQQQLKQLIEEQRKPSKIDEIEAN</sequence>
<keyword evidence="6 9" id="KW-0547">Nucleotide-binding</keyword>
<keyword evidence="4" id="KW-0597">Phosphoprotein</keyword>
<protein>
    <recommendedName>
        <fullName evidence="9">G protein-coupled receptor kinase</fullName>
        <ecNumber evidence="9">2.7.11.-</ecNumber>
    </recommendedName>
</protein>
<dbReference type="GO" id="GO:0005737">
    <property type="term" value="C:cytoplasm"/>
    <property type="evidence" value="ECO:0007669"/>
    <property type="project" value="TreeGrafter"/>
</dbReference>
<comment type="similarity">
    <text evidence="2 9">Belongs to the protein kinase superfamily. AGC Ser/Thr protein kinase family. GPRK subfamily.</text>
</comment>
<dbReference type="InterPro" id="IPR000961">
    <property type="entry name" value="AGC-kinase_C"/>
</dbReference>
<feature type="region of interest" description="Disordered" evidence="10">
    <location>
        <begin position="265"/>
        <end position="304"/>
    </location>
</feature>
<dbReference type="GO" id="GO:0007165">
    <property type="term" value="P:signal transduction"/>
    <property type="evidence" value="ECO:0007669"/>
    <property type="project" value="InterPro"/>
</dbReference>
<evidence type="ECO:0000256" key="2">
    <source>
        <dbReference type="ARBA" id="ARBA00009793"/>
    </source>
</evidence>
<feature type="region of interest" description="Disordered" evidence="10">
    <location>
        <begin position="218"/>
        <end position="241"/>
    </location>
</feature>
<dbReference type="GO" id="GO:0009966">
    <property type="term" value="P:regulation of signal transduction"/>
    <property type="evidence" value="ECO:0007669"/>
    <property type="project" value="TreeGrafter"/>
</dbReference>
<evidence type="ECO:0000259" key="12">
    <source>
        <dbReference type="PROSITE" id="PS51285"/>
    </source>
</evidence>
<name>A0A1I8B6Y8_MELHA</name>
<dbReference type="PANTHER" id="PTHR24355">
    <property type="entry name" value="G PROTEIN-COUPLED RECEPTOR KINASE/RIBOSOMAL PROTEIN S6 KINASE"/>
    <property type="match status" value="1"/>
</dbReference>
<evidence type="ECO:0000256" key="4">
    <source>
        <dbReference type="ARBA" id="ARBA00022553"/>
    </source>
</evidence>
<dbReference type="AlphaFoldDB" id="A0A1I8B6Y8"/>
<organism evidence="13 14">
    <name type="scientific">Meloidogyne hapla</name>
    <name type="common">Root-knot nematode worm</name>
    <dbReference type="NCBI Taxonomy" id="6305"/>
    <lineage>
        <taxon>Eukaryota</taxon>
        <taxon>Metazoa</taxon>
        <taxon>Ecdysozoa</taxon>
        <taxon>Nematoda</taxon>
        <taxon>Chromadorea</taxon>
        <taxon>Rhabditida</taxon>
        <taxon>Tylenchina</taxon>
        <taxon>Tylenchomorpha</taxon>
        <taxon>Tylenchoidea</taxon>
        <taxon>Meloidogynidae</taxon>
        <taxon>Meloidogyninae</taxon>
        <taxon>Meloidogyne</taxon>
    </lineage>
</organism>
<feature type="domain" description="Protein kinase" evidence="11">
    <location>
        <begin position="1"/>
        <end position="144"/>
    </location>
</feature>
<evidence type="ECO:0000313" key="13">
    <source>
        <dbReference type="Proteomes" id="UP000095281"/>
    </source>
</evidence>
<keyword evidence="8 9" id="KW-0067">ATP-binding</keyword>
<feature type="domain" description="AGC-kinase C-terminal" evidence="12">
    <location>
        <begin position="154"/>
        <end position="219"/>
    </location>
</feature>
<dbReference type="InterPro" id="IPR011009">
    <property type="entry name" value="Kinase-like_dom_sf"/>
</dbReference>
<reference evidence="14" key="1">
    <citation type="submission" date="2016-11" db="UniProtKB">
        <authorList>
            <consortium name="WormBaseParasite"/>
        </authorList>
    </citation>
    <scope>IDENTIFICATION</scope>
</reference>
<keyword evidence="3 9" id="KW-0723">Serine/threonine-protein kinase</keyword>
<dbReference type="GO" id="GO:0005524">
    <property type="term" value="F:ATP binding"/>
    <property type="evidence" value="ECO:0007669"/>
    <property type="project" value="UniProtKB-KW"/>
</dbReference>
<accession>A0A1I8B6Y8</accession>
<dbReference type="SMART" id="SM00220">
    <property type="entry name" value="S_TKc"/>
    <property type="match status" value="1"/>
</dbReference>
<evidence type="ECO:0000256" key="1">
    <source>
        <dbReference type="ARBA" id="ARBA00001256"/>
    </source>
</evidence>
<evidence type="ECO:0000256" key="10">
    <source>
        <dbReference type="SAM" id="MobiDB-lite"/>
    </source>
</evidence>
<comment type="catalytic activity">
    <reaction evidence="1">
        <text>[G-protein-coupled receptor] + ATP = [G-protein-coupled receptor]-phosphate + ADP + H(+)</text>
        <dbReference type="Rhea" id="RHEA:12008"/>
        <dbReference type="Rhea" id="RHEA-COMP:11260"/>
        <dbReference type="Rhea" id="RHEA-COMP:11261"/>
        <dbReference type="ChEBI" id="CHEBI:15378"/>
        <dbReference type="ChEBI" id="CHEBI:30616"/>
        <dbReference type="ChEBI" id="CHEBI:43176"/>
        <dbReference type="ChEBI" id="CHEBI:68546"/>
        <dbReference type="ChEBI" id="CHEBI:456216"/>
        <dbReference type="EC" id="2.7.11.16"/>
    </reaction>
</comment>
<dbReference type="FunFam" id="1.10.510.10:FF:000074">
    <property type="entry name" value="G protein-coupled receptor kinase"/>
    <property type="match status" value="1"/>
</dbReference>
<evidence type="ECO:0000256" key="8">
    <source>
        <dbReference type="ARBA" id="ARBA00022840"/>
    </source>
</evidence>
<evidence type="ECO:0000313" key="14">
    <source>
        <dbReference type="WBParaSite" id="MhA1_Contig145.frz3.gene4"/>
    </source>
</evidence>
<dbReference type="PROSITE" id="PS51285">
    <property type="entry name" value="AGC_KINASE_CTER"/>
    <property type="match status" value="1"/>
</dbReference>
<keyword evidence="7 9" id="KW-0418">Kinase</keyword>
<evidence type="ECO:0000256" key="7">
    <source>
        <dbReference type="ARBA" id="ARBA00022777"/>
    </source>
</evidence>
<dbReference type="SUPFAM" id="SSF56112">
    <property type="entry name" value="Protein kinase-like (PK-like)"/>
    <property type="match status" value="1"/>
</dbReference>
<dbReference type="PANTHER" id="PTHR24355:SF28">
    <property type="entry name" value="G PROTEIN-COUPLED RECEPTOR KINASE 2"/>
    <property type="match status" value="1"/>
</dbReference>
<dbReference type="EC" id="2.7.11.-" evidence="9"/>
<dbReference type="PROSITE" id="PS50011">
    <property type="entry name" value="PROTEIN_KINASE_DOM"/>
    <property type="match status" value="1"/>
</dbReference>
<keyword evidence="13" id="KW-1185">Reference proteome</keyword>
<dbReference type="Gene3D" id="1.10.167.10">
    <property type="entry name" value="Regulator of G-protein Signalling 4, domain 2"/>
    <property type="match status" value="1"/>
</dbReference>